<reference evidence="1 2" key="1">
    <citation type="submission" date="2016-12" db="EMBL/GenBank/DDBJ databases">
        <title>Comparison of Traditional DNA-DNA Hybridization with In Silico Genomic Analysis.</title>
        <authorList>
            <person name="Nicholson A.C."/>
            <person name="Humrighouse B.W."/>
            <person name="Graziano J."/>
            <person name="Lasker B."/>
            <person name="Whitney A.M."/>
            <person name="Mcquiston J.R."/>
        </authorList>
    </citation>
    <scope>NUCLEOTIDE SEQUENCE [LARGE SCALE GENOMIC DNA]</scope>
    <source>
        <strain evidence="1 2">H2240</strain>
    </source>
</reference>
<proteinExistence type="predicted"/>
<evidence type="ECO:0008006" key="3">
    <source>
        <dbReference type="Google" id="ProtNLM"/>
    </source>
</evidence>
<dbReference type="InterPro" id="IPR021848">
    <property type="entry name" value="HODM_asu-like"/>
</dbReference>
<evidence type="ECO:0000313" key="2">
    <source>
        <dbReference type="Proteomes" id="UP000196878"/>
    </source>
</evidence>
<name>A0A212AC68_9RHOB</name>
<evidence type="ECO:0000313" key="1">
    <source>
        <dbReference type="EMBL" id="OWJ78509.1"/>
    </source>
</evidence>
<accession>A0A212AC68</accession>
<comment type="caution">
    <text evidence="1">The sequence shown here is derived from an EMBL/GenBank/DDBJ whole genome shotgun (WGS) entry which is preliminary data.</text>
</comment>
<organism evidence="1 2">
    <name type="scientific">Haematobacter genomosp. 1</name>
    <dbReference type="NCBI Taxonomy" id="366618"/>
    <lineage>
        <taxon>Bacteria</taxon>
        <taxon>Pseudomonadati</taxon>
        <taxon>Pseudomonadota</taxon>
        <taxon>Alphaproteobacteria</taxon>
        <taxon>Rhodobacterales</taxon>
        <taxon>Paracoccaceae</taxon>
        <taxon>Haematobacter</taxon>
    </lineage>
</organism>
<gene>
    <name evidence="1" type="ORF">CDV49_08790</name>
</gene>
<protein>
    <recommendedName>
        <fullName evidence="3">DUF3445 domain-containing protein</fullName>
    </recommendedName>
</protein>
<dbReference type="Proteomes" id="UP000196878">
    <property type="component" value="Unassembled WGS sequence"/>
</dbReference>
<sequence>MTDTPSLPPVFHDALPVAAWMDEKTRRLPGIQPLAPGDWLRVDEAFAGQMALRDRLIATRREDVLALAENTRPAAEELLERVLSEIAVHPGYVVEAETVRRPDGVEVAIDRRDPLATAGRLVQCDLCLLDNPGGGEHALLGAVLCFPASWTLREKFGRGLLSIHTPVPRYDADVAKRVQRLFDAVRPEQPLWRVNALSYGSAVLHHPRPEYAPRSAPGPESYVRAERQCILRLPATRAVVFSIHTYLLPRARLSEEQEAGLIAHPFHRFSA</sequence>
<dbReference type="OrthoDB" id="5242510at2"/>
<dbReference type="EMBL" id="NIPW01000011">
    <property type="protein sequence ID" value="OWJ78509.1"/>
    <property type="molecule type" value="Genomic_DNA"/>
</dbReference>
<keyword evidence="2" id="KW-1185">Reference proteome</keyword>
<dbReference type="RefSeq" id="WP_088215166.1">
    <property type="nucleotide sequence ID" value="NZ_NIPW01000011.1"/>
</dbReference>
<dbReference type="Pfam" id="PF11927">
    <property type="entry name" value="HODM_asu-like"/>
    <property type="match status" value="1"/>
</dbReference>
<dbReference type="AlphaFoldDB" id="A0A212AC68"/>